<protein>
    <submittedName>
        <fullName evidence="1">Uncharacterized protein</fullName>
    </submittedName>
</protein>
<dbReference type="KEGG" id="npl:FGF80_10175"/>
<gene>
    <name evidence="1" type="ORF">FGF80_10175</name>
</gene>
<dbReference type="Proteomes" id="UP000307562">
    <property type="component" value="Chromosome"/>
</dbReference>
<evidence type="ECO:0000313" key="1">
    <source>
        <dbReference type="EMBL" id="QCW03585.1"/>
    </source>
</evidence>
<sequence length="79" mass="8331">MSVQTADLRAAADAVPSHPIVHDARLVDRQDVGGDRVLEVDLGPTVDRVSPGVLRTLAKCDCGIATVQPQGEFLVAIVE</sequence>
<keyword evidence="2" id="KW-1185">Reference proteome</keyword>
<dbReference type="AlphaFoldDB" id="A0A4P9THJ4"/>
<dbReference type="EMBL" id="CP040637">
    <property type="protein sequence ID" value="QCW03585.1"/>
    <property type="molecule type" value="Genomic_DNA"/>
</dbReference>
<dbReference type="GeneID" id="96156352"/>
<evidence type="ECO:0000313" key="2">
    <source>
        <dbReference type="Proteomes" id="UP000307562"/>
    </source>
</evidence>
<organism evidence="1 2">
    <name type="scientific">Natrinema pallidum</name>
    <dbReference type="NCBI Taxonomy" id="69527"/>
    <lineage>
        <taxon>Archaea</taxon>
        <taxon>Methanobacteriati</taxon>
        <taxon>Methanobacteriota</taxon>
        <taxon>Stenosarchaea group</taxon>
        <taxon>Halobacteria</taxon>
        <taxon>Halobacteriales</taxon>
        <taxon>Natrialbaceae</taxon>
        <taxon>Natrinema</taxon>
    </lineage>
</organism>
<dbReference type="RefSeq" id="WP_138653785.1">
    <property type="nucleotide sequence ID" value="NZ_CP040637.1"/>
</dbReference>
<proteinExistence type="predicted"/>
<reference evidence="2" key="1">
    <citation type="submission" date="2019-05" db="EMBL/GenBank/DDBJ databases">
        <title>Complete Genome Sequence and Methylation Pattern of the Halophilic Archaeon Natrinema pallidum BOL6-1.</title>
        <authorList>
            <person name="DasSarma P."/>
            <person name="DasSarma B.P."/>
            <person name="DasSarma S.L."/>
            <person name="Martinez F.L."/>
            <person name="Guzman D."/>
            <person name="Roberts R.J."/>
            <person name="DasSarma S."/>
        </authorList>
    </citation>
    <scope>NUCLEOTIDE SEQUENCE [LARGE SCALE GENOMIC DNA]</scope>
    <source>
        <strain evidence="2">BOL6-1</strain>
    </source>
</reference>
<accession>A0A4P9THJ4</accession>
<name>A0A4P9THJ4_9EURY</name>